<comment type="caution">
    <text evidence="1">The sequence shown here is derived from an EMBL/GenBank/DDBJ whole genome shotgun (WGS) entry which is preliminary data.</text>
</comment>
<dbReference type="Gene3D" id="3.30.420.10">
    <property type="entry name" value="Ribonuclease H-like superfamily/Ribonuclease H"/>
    <property type="match status" value="1"/>
</dbReference>
<dbReference type="Proteomes" id="UP000018721">
    <property type="component" value="Unassembled WGS sequence"/>
</dbReference>
<dbReference type="InterPro" id="IPR036397">
    <property type="entry name" value="RNaseH_sf"/>
</dbReference>
<dbReference type="EMBL" id="ANIZ01001352">
    <property type="protein sequence ID" value="ETI48175.1"/>
    <property type="molecule type" value="Genomic_DNA"/>
</dbReference>
<dbReference type="PANTHER" id="PTHR47169">
    <property type="entry name" value="OS01G0541250 PROTEIN"/>
    <property type="match status" value="1"/>
</dbReference>
<accession>V9F9N7</accession>
<dbReference type="AlphaFoldDB" id="V9F9N7"/>
<sequence>MPARRGSTVVVQQDNAGPHVLDNDAELETAGKVDGWSIKMRCQPARSPDLNDWI</sequence>
<evidence type="ECO:0000313" key="2">
    <source>
        <dbReference type="Proteomes" id="UP000018721"/>
    </source>
</evidence>
<name>V9F9N7_PHYNI</name>
<evidence type="ECO:0000313" key="1">
    <source>
        <dbReference type="EMBL" id="ETI48175.1"/>
    </source>
</evidence>
<organism evidence="1 2">
    <name type="scientific">Phytophthora nicotianae P1569</name>
    <dbReference type="NCBI Taxonomy" id="1317065"/>
    <lineage>
        <taxon>Eukaryota</taxon>
        <taxon>Sar</taxon>
        <taxon>Stramenopiles</taxon>
        <taxon>Oomycota</taxon>
        <taxon>Peronosporomycetes</taxon>
        <taxon>Peronosporales</taxon>
        <taxon>Peronosporaceae</taxon>
        <taxon>Phytophthora</taxon>
    </lineage>
</organism>
<keyword evidence="2" id="KW-1185">Reference proteome</keyword>
<dbReference type="GO" id="GO:0003676">
    <property type="term" value="F:nucleic acid binding"/>
    <property type="evidence" value="ECO:0007669"/>
    <property type="project" value="InterPro"/>
</dbReference>
<reference evidence="1 2" key="1">
    <citation type="submission" date="2013-11" db="EMBL/GenBank/DDBJ databases">
        <title>The Genome Sequence of Phytophthora parasitica P1569.</title>
        <authorList>
            <consortium name="The Broad Institute Genomics Platform"/>
            <person name="Russ C."/>
            <person name="Tyler B."/>
            <person name="Panabieres F."/>
            <person name="Shan W."/>
            <person name="Tripathy S."/>
            <person name="Grunwald N."/>
            <person name="Machado M."/>
            <person name="Johnson C.S."/>
            <person name="Arredondo F."/>
            <person name="Hong C."/>
            <person name="Coffey M."/>
            <person name="Young S.K."/>
            <person name="Zeng Q."/>
            <person name="Gargeya S."/>
            <person name="Fitzgerald M."/>
            <person name="Abouelleil A."/>
            <person name="Alvarado L."/>
            <person name="Chapman S.B."/>
            <person name="Gainer-Dewar J."/>
            <person name="Goldberg J."/>
            <person name="Griggs A."/>
            <person name="Gujja S."/>
            <person name="Hansen M."/>
            <person name="Howarth C."/>
            <person name="Imamovic A."/>
            <person name="Ireland A."/>
            <person name="Larimer J."/>
            <person name="McCowan C."/>
            <person name="Murphy C."/>
            <person name="Pearson M."/>
            <person name="Poon T.W."/>
            <person name="Priest M."/>
            <person name="Roberts A."/>
            <person name="Saif S."/>
            <person name="Shea T."/>
            <person name="Sykes S."/>
            <person name="Wortman J."/>
            <person name="Nusbaum C."/>
            <person name="Birren B."/>
        </authorList>
    </citation>
    <scope>NUCLEOTIDE SEQUENCE [LARGE SCALE GENOMIC DNA]</scope>
    <source>
        <strain evidence="1 2">P1569</strain>
    </source>
</reference>
<proteinExistence type="predicted"/>
<gene>
    <name evidence="1" type="ORF">F443_07791</name>
</gene>
<dbReference type="HOGENOM" id="CLU_3054515_0_0_1"/>
<protein>
    <submittedName>
        <fullName evidence="1">Uncharacterized protein</fullName>
    </submittedName>
</protein>
<dbReference type="PANTHER" id="PTHR47169:SF2">
    <property type="entry name" value="OS01G0541250 PROTEIN"/>
    <property type="match status" value="1"/>
</dbReference>